<evidence type="ECO:0000313" key="3">
    <source>
        <dbReference type="Proteomes" id="UP000033647"/>
    </source>
</evidence>
<name>A0A0F4GJK9_9PEZI</name>
<keyword evidence="3" id="KW-1185">Reference proteome</keyword>
<proteinExistence type="predicted"/>
<accession>A0A0F4GJK9</accession>
<gene>
    <name evidence="2" type="ORF">TI39_contig491g00004</name>
</gene>
<dbReference type="Proteomes" id="UP000033647">
    <property type="component" value="Unassembled WGS sequence"/>
</dbReference>
<feature type="compositionally biased region" description="Polar residues" evidence="1">
    <location>
        <begin position="27"/>
        <end position="40"/>
    </location>
</feature>
<sequence length="343" mass="37978">MREGKAEAASGGEGGGEGGRRRPAQPTGGNSKKVTKSESSFKALKRKGKEDKDEDEEFPRNITSLLEQKQRDAGEDSTSKVESPTLSRDTEPYPEPSIRRTGWLKALIGQHKPGTPAPLANTSAAKGLRTVDLPLEDPEGALPWDPPNDDILQSFRTVQLDTLQAGFLPHEHKDALDDSSSSYIFSEMFKISSQDFEFPPCHVGSAISETGHRVIALPTVHRIRMNMDPPLPAAVMLYDPVLAFVALGAFDKYLRTRDTPCEYFTPSRTADALMRGYRFTPSVIMPLIRITESCGDSRSGHKTENHGLYEISANHVDTNLPNTRYRLTDEDISITEPFLWACF</sequence>
<evidence type="ECO:0000313" key="2">
    <source>
        <dbReference type="EMBL" id="KJX97433.1"/>
    </source>
</evidence>
<feature type="region of interest" description="Disordered" evidence="1">
    <location>
        <begin position="1"/>
        <end position="97"/>
    </location>
</feature>
<reference evidence="2 3" key="1">
    <citation type="submission" date="2015-03" db="EMBL/GenBank/DDBJ databases">
        <title>RNA-seq based gene annotation and comparative genomics of four Zymoseptoria species reveal species-specific pathogenicity related genes and transposable element activity.</title>
        <authorList>
            <person name="Grandaubert J."/>
            <person name="Bhattacharyya A."/>
            <person name="Stukenbrock E.H."/>
        </authorList>
    </citation>
    <scope>NUCLEOTIDE SEQUENCE [LARGE SCALE GENOMIC DNA]</scope>
    <source>
        <strain evidence="2 3">Zb18110</strain>
    </source>
</reference>
<feature type="compositionally biased region" description="Basic and acidic residues" evidence="1">
    <location>
        <begin position="68"/>
        <end position="79"/>
    </location>
</feature>
<dbReference type="EMBL" id="LAFY01000483">
    <property type="protein sequence ID" value="KJX97433.1"/>
    <property type="molecule type" value="Genomic_DNA"/>
</dbReference>
<evidence type="ECO:0000256" key="1">
    <source>
        <dbReference type="SAM" id="MobiDB-lite"/>
    </source>
</evidence>
<dbReference type="AlphaFoldDB" id="A0A0F4GJK9"/>
<organism evidence="2 3">
    <name type="scientific">Zymoseptoria brevis</name>
    <dbReference type="NCBI Taxonomy" id="1047168"/>
    <lineage>
        <taxon>Eukaryota</taxon>
        <taxon>Fungi</taxon>
        <taxon>Dikarya</taxon>
        <taxon>Ascomycota</taxon>
        <taxon>Pezizomycotina</taxon>
        <taxon>Dothideomycetes</taxon>
        <taxon>Dothideomycetidae</taxon>
        <taxon>Mycosphaerellales</taxon>
        <taxon>Mycosphaerellaceae</taxon>
        <taxon>Zymoseptoria</taxon>
    </lineage>
</organism>
<protein>
    <submittedName>
        <fullName evidence="2">Uncharacterized protein</fullName>
    </submittedName>
</protein>
<comment type="caution">
    <text evidence="2">The sequence shown here is derived from an EMBL/GenBank/DDBJ whole genome shotgun (WGS) entry which is preliminary data.</text>
</comment>